<comment type="similarity">
    <text evidence="1">Belongs to the GeBP family.</text>
</comment>
<feature type="domain" description="BRCA2 OB1" evidence="4">
    <location>
        <begin position="324"/>
        <end position="408"/>
    </location>
</feature>
<evidence type="ECO:0000256" key="1">
    <source>
        <dbReference type="ARBA" id="ARBA00010820"/>
    </source>
</evidence>
<feature type="compositionally biased region" description="Acidic residues" evidence="2">
    <location>
        <begin position="53"/>
        <end position="65"/>
    </location>
</feature>
<evidence type="ECO:0000256" key="2">
    <source>
        <dbReference type="SAM" id="MobiDB-lite"/>
    </source>
</evidence>
<dbReference type="Proteomes" id="UP000222542">
    <property type="component" value="Unassembled WGS sequence"/>
</dbReference>
<evidence type="ECO:0000259" key="4">
    <source>
        <dbReference type="Pfam" id="PF09103"/>
    </source>
</evidence>
<comment type="caution">
    <text evidence="7">The sequence shown here is derived from an EMBL/GenBank/DDBJ whole genome shotgun (WGS) entry which is preliminary data.</text>
</comment>
<feature type="domain" description="Retrovirus-related Pol polyprotein from transposon TNT 1-94-like beta-barrel" evidence="6">
    <location>
        <begin position="756"/>
        <end position="828"/>
    </location>
</feature>
<evidence type="ECO:0008006" key="9">
    <source>
        <dbReference type="Google" id="ProtNLM"/>
    </source>
</evidence>
<name>A0A2G3A4T5_CAPAN</name>
<organism evidence="7 8">
    <name type="scientific">Capsicum annuum</name>
    <name type="common">Capsicum pepper</name>
    <dbReference type="NCBI Taxonomy" id="4072"/>
    <lineage>
        <taxon>Eukaryota</taxon>
        <taxon>Viridiplantae</taxon>
        <taxon>Streptophyta</taxon>
        <taxon>Embryophyta</taxon>
        <taxon>Tracheophyta</taxon>
        <taxon>Spermatophyta</taxon>
        <taxon>Magnoliopsida</taxon>
        <taxon>eudicotyledons</taxon>
        <taxon>Gunneridae</taxon>
        <taxon>Pentapetalae</taxon>
        <taxon>asterids</taxon>
        <taxon>lamiids</taxon>
        <taxon>Solanales</taxon>
        <taxon>Solanaceae</taxon>
        <taxon>Solanoideae</taxon>
        <taxon>Capsiceae</taxon>
        <taxon>Capsicum</taxon>
    </lineage>
</organism>
<evidence type="ECO:0000259" key="5">
    <source>
        <dbReference type="Pfam" id="PF13976"/>
    </source>
</evidence>
<dbReference type="PANTHER" id="PTHR37610">
    <property type="entry name" value="CCHC-TYPE DOMAIN-CONTAINING PROTEIN"/>
    <property type="match status" value="1"/>
</dbReference>
<dbReference type="InterPro" id="IPR054722">
    <property type="entry name" value="PolX-like_BBD"/>
</dbReference>
<dbReference type="InterPro" id="IPR012340">
    <property type="entry name" value="NA-bd_OB-fold"/>
</dbReference>
<reference evidence="7 8" key="1">
    <citation type="journal article" date="2014" name="Nat. Genet.">
        <title>Genome sequence of the hot pepper provides insights into the evolution of pungency in Capsicum species.</title>
        <authorList>
            <person name="Kim S."/>
            <person name="Park M."/>
            <person name="Yeom S.I."/>
            <person name="Kim Y.M."/>
            <person name="Lee J.M."/>
            <person name="Lee H.A."/>
            <person name="Seo E."/>
            <person name="Choi J."/>
            <person name="Cheong K."/>
            <person name="Kim K.T."/>
            <person name="Jung K."/>
            <person name="Lee G.W."/>
            <person name="Oh S.K."/>
            <person name="Bae C."/>
            <person name="Kim S.B."/>
            <person name="Lee H.Y."/>
            <person name="Kim S.Y."/>
            <person name="Kim M.S."/>
            <person name="Kang B.C."/>
            <person name="Jo Y.D."/>
            <person name="Yang H.B."/>
            <person name="Jeong H.J."/>
            <person name="Kang W.H."/>
            <person name="Kwon J.K."/>
            <person name="Shin C."/>
            <person name="Lim J.Y."/>
            <person name="Park J.H."/>
            <person name="Huh J.H."/>
            <person name="Kim J.S."/>
            <person name="Kim B.D."/>
            <person name="Cohen O."/>
            <person name="Paran I."/>
            <person name="Suh M.C."/>
            <person name="Lee S.B."/>
            <person name="Kim Y.K."/>
            <person name="Shin Y."/>
            <person name="Noh S.J."/>
            <person name="Park J."/>
            <person name="Seo Y.S."/>
            <person name="Kwon S.Y."/>
            <person name="Kim H.A."/>
            <person name="Park J.M."/>
            <person name="Kim H.J."/>
            <person name="Choi S.B."/>
            <person name="Bosland P.W."/>
            <person name="Reeves G."/>
            <person name="Jo S.H."/>
            <person name="Lee B.W."/>
            <person name="Cho H.T."/>
            <person name="Choi H.S."/>
            <person name="Lee M.S."/>
            <person name="Yu Y."/>
            <person name="Do Choi Y."/>
            <person name="Park B.S."/>
            <person name="van Deynze A."/>
            <person name="Ashrafi H."/>
            <person name="Hill T."/>
            <person name="Kim W.T."/>
            <person name="Pai H.S."/>
            <person name="Ahn H.K."/>
            <person name="Yeam I."/>
            <person name="Giovannoni J.J."/>
            <person name="Rose J.K."/>
            <person name="Sorensen I."/>
            <person name="Lee S.J."/>
            <person name="Kim R.W."/>
            <person name="Choi I.Y."/>
            <person name="Choi B.S."/>
            <person name="Lim J.S."/>
            <person name="Lee Y.H."/>
            <person name="Choi D."/>
        </authorList>
    </citation>
    <scope>NUCLEOTIDE SEQUENCE [LARGE SCALE GENOMIC DNA]</scope>
    <source>
        <strain evidence="8">cv. CM334</strain>
    </source>
</reference>
<dbReference type="SUPFAM" id="SSF81878">
    <property type="entry name" value="BRCA2 tower domain"/>
    <property type="match status" value="1"/>
</dbReference>
<feature type="region of interest" description="Disordered" evidence="2">
    <location>
        <begin position="1"/>
        <end position="115"/>
    </location>
</feature>
<evidence type="ECO:0000259" key="6">
    <source>
        <dbReference type="Pfam" id="PF22936"/>
    </source>
</evidence>
<gene>
    <name evidence="7" type="ORF">T459_04347</name>
</gene>
<dbReference type="Pfam" id="PF04504">
    <property type="entry name" value="GeBP-like_DBD"/>
    <property type="match status" value="1"/>
</dbReference>
<dbReference type="EMBL" id="AYRZ02000002">
    <property type="protein sequence ID" value="PHT89234.1"/>
    <property type="molecule type" value="Genomic_DNA"/>
</dbReference>
<dbReference type="AlphaFoldDB" id="A0A2G3A4T5"/>
<dbReference type="InterPro" id="IPR053932">
    <property type="entry name" value="GeBP-like_DBD"/>
</dbReference>
<dbReference type="SUPFAM" id="SSF50249">
    <property type="entry name" value="Nucleic acid-binding proteins"/>
    <property type="match status" value="1"/>
</dbReference>
<dbReference type="Gene3D" id="2.40.50.140">
    <property type="entry name" value="Nucleic acid-binding proteins"/>
    <property type="match status" value="1"/>
</dbReference>
<accession>A0A2G3A4T5</accession>
<dbReference type="InterPro" id="IPR025724">
    <property type="entry name" value="GAG-pre-integrase_dom"/>
</dbReference>
<dbReference type="Gramene" id="PHT89234">
    <property type="protein sequence ID" value="PHT89234"/>
    <property type="gene ID" value="T459_04347"/>
</dbReference>
<sequence length="1002" mass="111569">MESSNVKMSAFQQDMKKNLQTNQQQPVKNSKDMPTINWTCLYNGTPDGLQEGFGDDINDDEEGEKEDGLNEGSRDDVNDDNEGKKDNDEESKGGTSKSKDEQDNDIGSSDESKAITHVKDDNALVKTQSKPFQRVWTDKDEKILLEAIGSYRAIHGKEPTSNNLFNIIKGKISFEPTLVQVGNKIRSLKRIKRKTRQRIVEDTPAEKSLFCSSQKVLGVNKMCSTTAQSSKGKKVLNDAEIARIVMTLFQGYEGDEVMQIETSTRKVSQLIASGLSTKWKDLIKAQANQYLIGLNNRKSKVELFLEMMEVEARYEREVNYGHRSAVKRILEGDVPPSSMMILCVSNIYSICDPPVGPQSSLSSTTQNASSAKVELTDGWYSIIAVLDIPLSKKLAAGNLFVGEKLRCSSIVEGVVSESQKEKKDAYIGSNYENKEGARILRILERAAEPELLMAEMTSEQLNLFSSYQEKLEGILIALSPKNKVGFIDRTITTPNITSDTYKTWSRCNNMVISWLLNSLSKEIAESVLYSKTAKHIWEEPEERFGQSNGPLLYQLQKEISESVQGNVSLAPVIVHVEVRDEKQREVHVSQHAAPTTFYVSKHGTNNFGAGSSDFTAGHPSQPYNSQKFAERKPVTEGKKIGNGLFCSYCKKTNHTIENCYRLIGFPADFKFTKSKKIGPTVKSNSAYFVDESGSSAGDKPMTQDQYHHLYQLLHHMKLGAEVKTNTEESATVNCAGITTLPSSKPFVNVSLGTVPWILDSGASEHMTSDFNLLFNVKSLPKPIYVNLPNSTRSLVFKSGSMTLFPDFTIHHVLYVPSFHYNLLSVYRLCLQFKSILSFSSFGAEAILQGPSMKRPLVLGKVTRGLYLLHSSSTRQARHSNSLSSFSRVFNSKCNQSAVAQVSKSSSFLGSVAVDVNTWHCRLGHMPFSNMKYVCPDPINSISVPCDVCAKAKQTKLPFGSTNIVSKHIFDLIHVETWGPYKTSTHDGFKYFLTIVDDHSRAT</sequence>
<feature type="compositionally biased region" description="Polar residues" evidence="2">
    <location>
        <begin position="1"/>
        <end position="28"/>
    </location>
</feature>
<dbReference type="STRING" id="4072.A0A2G3A4T5"/>
<protein>
    <recommendedName>
        <fullName evidence="9">GAG-pre-integrase domain-containing protein</fullName>
    </recommendedName>
</protein>
<feature type="compositionally biased region" description="Basic and acidic residues" evidence="2">
    <location>
        <begin position="66"/>
        <end position="101"/>
    </location>
</feature>
<dbReference type="PANTHER" id="PTHR37610:SF6">
    <property type="entry name" value="GAG-POLYPEPTIDE OF LTR COPIA-TYPE-RELATED"/>
    <property type="match status" value="1"/>
</dbReference>
<evidence type="ECO:0000313" key="8">
    <source>
        <dbReference type="Proteomes" id="UP000222542"/>
    </source>
</evidence>
<reference evidence="7 8" key="2">
    <citation type="journal article" date="2017" name="Genome Biol.">
        <title>New reference genome sequences of hot pepper reveal the massive evolution of plant disease-resistance genes by retroduplication.</title>
        <authorList>
            <person name="Kim S."/>
            <person name="Park J."/>
            <person name="Yeom S.I."/>
            <person name="Kim Y.M."/>
            <person name="Seo E."/>
            <person name="Kim K.T."/>
            <person name="Kim M.S."/>
            <person name="Lee J.M."/>
            <person name="Cheong K."/>
            <person name="Shin H.S."/>
            <person name="Kim S.B."/>
            <person name="Han K."/>
            <person name="Lee J."/>
            <person name="Park M."/>
            <person name="Lee H.A."/>
            <person name="Lee H.Y."/>
            <person name="Lee Y."/>
            <person name="Oh S."/>
            <person name="Lee J.H."/>
            <person name="Choi E."/>
            <person name="Choi E."/>
            <person name="Lee S.E."/>
            <person name="Jeon J."/>
            <person name="Kim H."/>
            <person name="Choi G."/>
            <person name="Song H."/>
            <person name="Lee J."/>
            <person name="Lee S.C."/>
            <person name="Kwon J.K."/>
            <person name="Lee H.Y."/>
            <person name="Koo N."/>
            <person name="Hong Y."/>
            <person name="Kim R.W."/>
            <person name="Kang W.H."/>
            <person name="Huh J.H."/>
            <person name="Kang B.C."/>
            <person name="Yang T.J."/>
            <person name="Lee Y.H."/>
            <person name="Bennetzen J.L."/>
            <person name="Choi D."/>
        </authorList>
    </citation>
    <scope>NUCLEOTIDE SEQUENCE [LARGE SCALE GENOMIC DNA]</scope>
    <source>
        <strain evidence="8">cv. CM334</strain>
    </source>
</reference>
<dbReference type="InterPro" id="IPR015187">
    <property type="entry name" value="BRCA2_OB_1"/>
</dbReference>
<evidence type="ECO:0000313" key="7">
    <source>
        <dbReference type="EMBL" id="PHT89234.1"/>
    </source>
</evidence>
<feature type="domain" description="GAG-pre-integrase" evidence="5">
    <location>
        <begin position="901"/>
        <end position="953"/>
    </location>
</feature>
<dbReference type="Pfam" id="PF09103">
    <property type="entry name" value="BRCA-2_OB1"/>
    <property type="match status" value="1"/>
</dbReference>
<dbReference type="GO" id="GO:0000724">
    <property type="term" value="P:double-strand break repair via homologous recombination"/>
    <property type="evidence" value="ECO:0007669"/>
    <property type="project" value="InterPro"/>
</dbReference>
<dbReference type="Pfam" id="PF13976">
    <property type="entry name" value="gag_pre-integrs"/>
    <property type="match status" value="1"/>
</dbReference>
<keyword evidence="8" id="KW-1185">Reference proteome</keyword>
<evidence type="ECO:0000259" key="3">
    <source>
        <dbReference type="Pfam" id="PF04504"/>
    </source>
</evidence>
<feature type="domain" description="Glabrous enhancer-binding protein-like DBD" evidence="3">
    <location>
        <begin position="132"/>
        <end position="213"/>
    </location>
</feature>
<proteinExistence type="inferred from homology"/>
<dbReference type="Pfam" id="PF22936">
    <property type="entry name" value="Pol_BBD"/>
    <property type="match status" value="1"/>
</dbReference>